<dbReference type="GO" id="GO:0005085">
    <property type="term" value="F:guanyl-nucleotide exchange factor activity"/>
    <property type="evidence" value="ECO:0007669"/>
    <property type="project" value="UniProtKB-KW"/>
</dbReference>
<accession>A0A1H4EEE7</accession>
<evidence type="ECO:0000259" key="1">
    <source>
        <dbReference type="Pfam" id="PF26217"/>
    </source>
</evidence>
<evidence type="ECO:0000313" key="3">
    <source>
        <dbReference type="Proteomes" id="UP000199397"/>
    </source>
</evidence>
<dbReference type="SUPFAM" id="SSF54197">
    <property type="entry name" value="HIT-like"/>
    <property type="match status" value="1"/>
</dbReference>
<protein>
    <recommendedName>
        <fullName evidence="1">GDPGP1-like N-terminal domain-containing protein</fullName>
    </recommendedName>
</protein>
<dbReference type="RefSeq" id="WP_093069183.1">
    <property type="nucleotide sequence ID" value="NZ_FNQP01000015.1"/>
</dbReference>
<reference evidence="2 3" key="1">
    <citation type="submission" date="2016-10" db="EMBL/GenBank/DDBJ databases">
        <authorList>
            <person name="de Groot N.N."/>
        </authorList>
    </citation>
    <scope>NUCLEOTIDE SEQUENCE [LARGE SCALE GENOMIC DNA]</scope>
    <source>
        <strain evidence="2 3">DSM 21228</strain>
    </source>
</reference>
<dbReference type="GO" id="GO:0005737">
    <property type="term" value="C:cytoplasm"/>
    <property type="evidence" value="ECO:0007669"/>
    <property type="project" value="UniProtKB-SubCell"/>
</dbReference>
<dbReference type="GO" id="GO:0080048">
    <property type="term" value="F:GDP-D-glucose phosphorylase activity"/>
    <property type="evidence" value="ECO:0007669"/>
    <property type="project" value="InterPro"/>
</dbReference>
<dbReference type="GO" id="GO:0000166">
    <property type="term" value="F:nucleotide binding"/>
    <property type="evidence" value="ECO:0007669"/>
    <property type="project" value="UniProtKB-KW"/>
</dbReference>
<dbReference type="OrthoDB" id="8566506at2"/>
<dbReference type="InterPro" id="IPR026506">
    <property type="entry name" value="GDPGP"/>
</dbReference>
<name>A0A1H4EEE7_9GAMM</name>
<dbReference type="InterPro" id="IPR058866">
    <property type="entry name" value="GDPGP1_N"/>
</dbReference>
<dbReference type="PANTHER" id="PTHR20884">
    <property type="entry name" value="GDP-D-GLUCOSE PHOSPHORYLASE 1"/>
    <property type="match status" value="1"/>
</dbReference>
<proteinExistence type="predicted"/>
<gene>
    <name evidence="2" type="ORF">SAMN05660964_02551</name>
</gene>
<sequence>MLFTTSPDTFKTRFTDGLQQMLTPDGLGAFILVLANSMQDAELRQQLATPLRETFAQLQQREPDGPVDDVATFAALLETGIEMFSGWEYERVEPWELVVNPLRSLRPVRVSGEVFCELHQPFAVDKFHFNKPFLRPEILWEGIAEGMNLRVLYNKFSFVPWHMLIVPEPLATLPQFLTRHYHERMMALAANTATYLPGFGIAFNSVGAYASVNHLHFQGFIRPLPFPVEAAQWQHNGGTQTYPLHCWRADSAQAAWEIIEGLHRANQPYNLLYRPEGCYIMPRKGQGTVSLPDWLQGIGWHEVCGVFTLVKKHTVLRMESKVFTQALARLAD</sequence>
<dbReference type="EMBL" id="FNQP01000015">
    <property type="protein sequence ID" value="SEA83098.1"/>
    <property type="molecule type" value="Genomic_DNA"/>
</dbReference>
<dbReference type="Pfam" id="PF26217">
    <property type="entry name" value="GDPGP1_N"/>
    <property type="match status" value="1"/>
</dbReference>
<organism evidence="2 3">
    <name type="scientific">Thiothrix caldifontis</name>
    <dbReference type="NCBI Taxonomy" id="525918"/>
    <lineage>
        <taxon>Bacteria</taxon>
        <taxon>Pseudomonadati</taxon>
        <taxon>Pseudomonadota</taxon>
        <taxon>Gammaproteobacteria</taxon>
        <taxon>Thiotrichales</taxon>
        <taxon>Thiotrichaceae</taxon>
        <taxon>Thiothrix</taxon>
    </lineage>
</organism>
<keyword evidence="3" id="KW-1185">Reference proteome</keyword>
<dbReference type="InterPro" id="IPR036265">
    <property type="entry name" value="HIT-like_sf"/>
</dbReference>
<evidence type="ECO:0000313" key="2">
    <source>
        <dbReference type="EMBL" id="SEA83098.1"/>
    </source>
</evidence>
<dbReference type="STRING" id="525918.SAMN05660964_02551"/>
<dbReference type="GO" id="GO:0006006">
    <property type="term" value="P:glucose metabolic process"/>
    <property type="evidence" value="ECO:0007669"/>
    <property type="project" value="TreeGrafter"/>
</dbReference>
<feature type="domain" description="GDPGP1-like N-terminal" evidence="1">
    <location>
        <begin position="117"/>
        <end position="219"/>
    </location>
</feature>
<dbReference type="AlphaFoldDB" id="A0A1H4EEE7"/>
<dbReference type="PANTHER" id="PTHR20884:SF8">
    <property type="entry name" value="GDP-D-GLUCOSE PHOSPHORYLASE 1"/>
    <property type="match status" value="1"/>
</dbReference>
<dbReference type="GO" id="GO:0016787">
    <property type="term" value="F:hydrolase activity"/>
    <property type="evidence" value="ECO:0007669"/>
    <property type="project" value="UniProtKB-KW"/>
</dbReference>
<dbReference type="Proteomes" id="UP000199397">
    <property type="component" value="Unassembled WGS sequence"/>
</dbReference>